<organism evidence="2 3">
    <name type="scientific">Staphylococcus pasteuri_A</name>
    <dbReference type="NCBI Taxonomy" id="3062664"/>
    <lineage>
        <taxon>Bacteria</taxon>
        <taxon>Bacillati</taxon>
        <taxon>Bacillota</taxon>
        <taxon>Bacilli</taxon>
        <taxon>Bacillales</taxon>
        <taxon>Staphylococcaceae</taxon>
        <taxon>Staphylococcus</taxon>
    </lineage>
</organism>
<evidence type="ECO:0000256" key="1">
    <source>
        <dbReference type="SAM" id="Phobius"/>
    </source>
</evidence>
<comment type="caution">
    <text evidence="2">The sequence shown here is derived from an EMBL/GenBank/DDBJ whole genome shotgun (WGS) entry which is preliminary data.</text>
</comment>
<evidence type="ECO:0000313" key="2">
    <source>
        <dbReference type="EMBL" id="MDO6574998.1"/>
    </source>
</evidence>
<dbReference type="EMBL" id="JAUOQO010000074">
    <property type="protein sequence ID" value="MDO6574998.1"/>
    <property type="molecule type" value="Genomic_DNA"/>
</dbReference>
<gene>
    <name evidence="2" type="ORF">Q4528_12830</name>
</gene>
<keyword evidence="1" id="KW-0472">Membrane</keyword>
<protein>
    <recommendedName>
        <fullName evidence="4">Methyl-accepting chemotaxis protein</fullName>
    </recommendedName>
</protein>
<dbReference type="AlphaFoldDB" id="A0AAW7YUD9"/>
<accession>A0AAW7YUD9</accession>
<evidence type="ECO:0000313" key="3">
    <source>
        <dbReference type="Proteomes" id="UP001170310"/>
    </source>
</evidence>
<reference evidence="2" key="1">
    <citation type="submission" date="2023-07" db="EMBL/GenBank/DDBJ databases">
        <title>Genome content predicts the carbon catabolic preferences of heterotrophic bacteria.</title>
        <authorList>
            <person name="Gralka M."/>
        </authorList>
    </citation>
    <scope>NUCLEOTIDE SEQUENCE</scope>
    <source>
        <strain evidence="2">E2R20</strain>
    </source>
</reference>
<dbReference type="Proteomes" id="UP001170310">
    <property type="component" value="Unassembled WGS sequence"/>
</dbReference>
<feature type="transmembrane region" description="Helical" evidence="1">
    <location>
        <begin position="15"/>
        <end position="36"/>
    </location>
</feature>
<keyword evidence="1" id="KW-0812">Transmembrane</keyword>
<evidence type="ECO:0008006" key="4">
    <source>
        <dbReference type="Google" id="ProtNLM"/>
    </source>
</evidence>
<keyword evidence="3" id="KW-1185">Reference proteome</keyword>
<name>A0AAW7YUD9_9STAP</name>
<dbReference type="RefSeq" id="WP_303521866.1">
    <property type="nucleotide sequence ID" value="NZ_JAUOQO010000074.1"/>
</dbReference>
<keyword evidence="1" id="KW-1133">Transmembrane helix</keyword>
<proteinExistence type="predicted"/>
<sequence>MFGKNISQISVVHRLYIGFAVLTIVIALGGGGALLLGQKINSSFNMLTENSAKTQLLANG</sequence>
<feature type="non-terminal residue" evidence="2">
    <location>
        <position position="60"/>
    </location>
</feature>